<gene>
    <name evidence="1" type="ORF">ACFSB2_20220</name>
</gene>
<comment type="caution">
    <text evidence="1">The sequence shown here is derived from an EMBL/GenBank/DDBJ whole genome shotgun (WGS) entry which is preliminary data.</text>
</comment>
<evidence type="ECO:0000313" key="1">
    <source>
        <dbReference type="EMBL" id="MFD1677004.1"/>
    </source>
</evidence>
<reference evidence="2" key="1">
    <citation type="journal article" date="2019" name="Int. J. Syst. Evol. Microbiol.">
        <title>The Global Catalogue of Microorganisms (GCM) 10K type strain sequencing project: providing services to taxonomists for standard genome sequencing and annotation.</title>
        <authorList>
            <consortium name="The Broad Institute Genomics Platform"/>
            <consortium name="The Broad Institute Genome Sequencing Center for Infectious Disease"/>
            <person name="Wu L."/>
            <person name="Ma J."/>
        </authorList>
    </citation>
    <scope>NUCLEOTIDE SEQUENCE [LARGE SCALE GENOMIC DNA]</scope>
    <source>
        <strain evidence="2">CGMCC 1.12286</strain>
    </source>
</reference>
<dbReference type="EMBL" id="JBHUCX010000083">
    <property type="protein sequence ID" value="MFD1677004.1"/>
    <property type="molecule type" value="Genomic_DNA"/>
</dbReference>
<sequence>MKIAHRVSAGMAAIALIGGALDVYFHHSLRSQTSRDYVLTNDKFDEQTMEAIRADLAQYHVSSTPQDHEVYMVTGGLGIANPRIMGWDSGGNMDFGGNQGGDPIYNFQFTSQSPETWKTNNQQHGLMKSVPWVLKHTKSGIPYYEWDMTRYQKVQFYFKKDSVYVLLTVDYWLSEPKPTFPAGVLSHLVPVGNPVTTQHGNP</sequence>
<organism evidence="1 2">
    <name type="scientific">Alicyclobacillus fodiniaquatilis</name>
    <dbReference type="NCBI Taxonomy" id="1661150"/>
    <lineage>
        <taxon>Bacteria</taxon>
        <taxon>Bacillati</taxon>
        <taxon>Bacillota</taxon>
        <taxon>Bacilli</taxon>
        <taxon>Bacillales</taxon>
        <taxon>Alicyclobacillaceae</taxon>
        <taxon>Alicyclobacillus</taxon>
    </lineage>
</organism>
<keyword evidence="2" id="KW-1185">Reference proteome</keyword>
<dbReference type="Proteomes" id="UP001597079">
    <property type="component" value="Unassembled WGS sequence"/>
</dbReference>
<proteinExistence type="predicted"/>
<dbReference type="RefSeq" id="WP_377944914.1">
    <property type="nucleotide sequence ID" value="NZ_JBHUCX010000083.1"/>
</dbReference>
<accession>A0ABW4JMA2</accession>
<evidence type="ECO:0000313" key="2">
    <source>
        <dbReference type="Proteomes" id="UP001597079"/>
    </source>
</evidence>
<name>A0ABW4JMA2_9BACL</name>
<protein>
    <submittedName>
        <fullName evidence="1">Uncharacterized protein</fullName>
    </submittedName>
</protein>